<keyword evidence="2" id="KW-1185">Reference proteome</keyword>
<evidence type="ECO:0000313" key="1">
    <source>
        <dbReference type="EMBL" id="KAK3722665.1"/>
    </source>
</evidence>
<organism evidence="1 2">
    <name type="scientific">Vermiconidia calcicola</name>
    <dbReference type="NCBI Taxonomy" id="1690605"/>
    <lineage>
        <taxon>Eukaryota</taxon>
        <taxon>Fungi</taxon>
        <taxon>Dikarya</taxon>
        <taxon>Ascomycota</taxon>
        <taxon>Pezizomycotina</taxon>
        <taxon>Dothideomycetes</taxon>
        <taxon>Dothideomycetidae</taxon>
        <taxon>Mycosphaerellales</taxon>
        <taxon>Extremaceae</taxon>
        <taxon>Vermiconidia</taxon>
    </lineage>
</organism>
<reference evidence="1" key="1">
    <citation type="submission" date="2023-07" db="EMBL/GenBank/DDBJ databases">
        <title>Black Yeasts Isolated from many extreme environments.</title>
        <authorList>
            <person name="Coleine C."/>
            <person name="Stajich J.E."/>
            <person name="Selbmann L."/>
        </authorList>
    </citation>
    <scope>NUCLEOTIDE SEQUENCE</scope>
    <source>
        <strain evidence="1">CCFEE 5714</strain>
    </source>
</reference>
<keyword evidence="1" id="KW-0808">Transferase</keyword>
<comment type="caution">
    <text evidence="1">The sequence shown here is derived from an EMBL/GenBank/DDBJ whole genome shotgun (WGS) entry which is preliminary data.</text>
</comment>
<accession>A0ACC3NUE5</accession>
<dbReference type="EC" id="2.4.1.256" evidence="1"/>
<dbReference type="Proteomes" id="UP001281147">
    <property type="component" value="Unassembled WGS sequence"/>
</dbReference>
<dbReference type="EMBL" id="JAUTXU010000012">
    <property type="protein sequence ID" value="KAK3722665.1"/>
    <property type="molecule type" value="Genomic_DNA"/>
</dbReference>
<gene>
    <name evidence="1" type="primary">ALG10</name>
    <name evidence="1" type="ORF">LTR37_002235</name>
</gene>
<keyword evidence="1" id="KW-0328">Glycosyltransferase</keyword>
<name>A0ACC3NUE5_9PEZI</name>
<protein>
    <submittedName>
        <fullName evidence="1">Glucosyltransferase</fullName>
        <ecNumber evidence="1">2.4.1.256</ecNumber>
    </submittedName>
</protein>
<evidence type="ECO:0000313" key="2">
    <source>
        <dbReference type="Proteomes" id="UP001281147"/>
    </source>
</evidence>
<sequence length="565" mass="63877">MALASALSGPLLTWFKLVNDTVTEPYLDEVFHVRQAQQYCQHRFDVWDPKITTPPGIYLLSYILSPAAGCNLIGLRSLSLFCLCTLQVVMTWTYATRRTSDRNVWQLQHSALNIALFPPLFFFSALYYTDVASTLSVLLFHWVFLQLNRSATPTWLRVPFLVLLGANSLLLRQTNIFWVSVFPAAVVLVNELDRGHRVVKDSMHRRVEGFGDGILSVAKTSWKMDVVFDPPVRAVWLEDYAKTVASIVACSLKVLAQPKRISGLLVALAPYITLLGLFGAFVMWNGGVVLGDKGNHVATLHLPQMLYIWPYFVFFSWSLVYQYLATLALGSLAKAQDVASLDTMLVFKRQGLLPRFRTLGLFTAIALMVVHFNTIVHPFTLADNRHYTFYVFRLLMRPWWVKYAVTPVYVVCGWACIQALGATSSSVTSATDSATSKTTTPEPEDAETQPASPVSLPDGTHSATISFVLIWLATTTLQLITAPLVEPRYFILPWIFWRMHLPLQSNAPANSRNEQSLRSRVLAVDHRLWIESAWLLLINAATGYIFLNWEFSWLQEPGNVQRFMW</sequence>
<proteinExistence type="predicted"/>